<dbReference type="RefSeq" id="XP_024329750.1">
    <property type="nucleotide sequence ID" value="XM_024474056.1"/>
</dbReference>
<proteinExistence type="predicted"/>
<comment type="caution">
    <text evidence="1">The sequence shown here is derived from an EMBL/GenBank/DDBJ whole genome shotgun (WGS) entry which is preliminary data.</text>
</comment>
<evidence type="ECO:0000313" key="1">
    <source>
        <dbReference type="EMBL" id="KKO74008.1"/>
    </source>
</evidence>
<dbReference type="GeneID" id="36318961"/>
<accession>A0A0F9WLQ2</accession>
<evidence type="ECO:0000313" key="2">
    <source>
        <dbReference type="Proteomes" id="UP000034350"/>
    </source>
</evidence>
<dbReference type="AlphaFoldDB" id="A0A0F9WLQ2"/>
<reference evidence="1 2" key="1">
    <citation type="journal article" date="2015" name="Environ. Microbiol.">
        <title>Genome analyses suggest the presence of polyploidy and recent human-driven expansions in eight global populations of the honeybee pathogen Nosema ceranae.</title>
        <authorList>
            <person name="Pelin A."/>
            <person name="Selman M."/>
            <person name="Aris-Brosou S."/>
            <person name="Farinelli L."/>
            <person name="Corradi N."/>
        </authorList>
    </citation>
    <scope>NUCLEOTIDE SEQUENCE [LARGE SCALE GENOMIC DNA]</scope>
    <source>
        <strain evidence="1 2">PA08 1199</strain>
    </source>
</reference>
<gene>
    <name evidence="1" type="ORF">AAJ76_1420002560</name>
</gene>
<sequence>MWVVDAVNRTNRRTILQPVNNINKETLTTFCTKFVDSASKNIY</sequence>
<name>A0A0F9WLQ2_9MICR</name>
<dbReference type="EMBL" id="JPQZ01000142">
    <property type="protein sequence ID" value="KKO74008.1"/>
    <property type="molecule type" value="Genomic_DNA"/>
</dbReference>
<keyword evidence="2" id="KW-1185">Reference proteome</keyword>
<dbReference type="VEuPathDB" id="MicrosporidiaDB:AAJ76_1420002560"/>
<organism evidence="1 2">
    <name type="scientific">Vairimorpha ceranae</name>
    <dbReference type="NCBI Taxonomy" id="40302"/>
    <lineage>
        <taxon>Eukaryota</taxon>
        <taxon>Fungi</taxon>
        <taxon>Fungi incertae sedis</taxon>
        <taxon>Microsporidia</taxon>
        <taxon>Nosematidae</taxon>
        <taxon>Vairimorpha</taxon>
    </lineage>
</organism>
<dbReference type="Proteomes" id="UP000034350">
    <property type="component" value="Unassembled WGS sequence"/>
</dbReference>
<protein>
    <submittedName>
        <fullName evidence="1">Uncharacterized protein</fullName>
    </submittedName>
</protein>